<feature type="DNA-binding region" description="H-T-H motif" evidence="4">
    <location>
        <begin position="37"/>
        <end position="56"/>
    </location>
</feature>
<keyword evidence="3" id="KW-0804">Transcription</keyword>
<keyword evidence="7" id="KW-1185">Reference proteome</keyword>
<sequence length="200" mass="22466">MTNKTKRRTRLSPDARKAQLLNNAVEVFAHRGIGRAGHADIAILAEVSVATIFNYFNTREDLVNEVLNEVEKQIISITEQSYAIEGSAFEKMIQHQNALIDAAYDVPDLIHIYLEWSASVREDVWPRYTKLITKINESVQSNIAFGLKQSEIKTTLNEASAAIVVNGALYLAVQHISNPEQPSRETVKATIHSYLQAQFQ</sequence>
<proteinExistence type="predicted"/>
<dbReference type="GO" id="GO:0003700">
    <property type="term" value="F:DNA-binding transcription factor activity"/>
    <property type="evidence" value="ECO:0007669"/>
    <property type="project" value="TreeGrafter"/>
</dbReference>
<dbReference type="Proteomes" id="UP000286482">
    <property type="component" value="Unassembled WGS sequence"/>
</dbReference>
<organism evidence="6 7">
    <name type="scientific">Alginatibacterium sediminis</name>
    <dbReference type="NCBI Taxonomy" id="2164068"/>
    <lineage>
        <taxon>Bacteria</taxon>
        <taxon>Pseudomonadati</taxon>
        <taxon>Pseudomonadota</taxon>
        <taxon>Gammaproteobacteria</taxon>
        <taxon>Alteromonadales</taxon>
        <taxon>Alteromonadaceae</taxon>
        <taxon>Alginatibacterium</taxon>
    </lineage>
</organism>
<dbReference type="PANTHER" id="PTHR30055:SF234">
    <property type="entry name" value="HTH-TYPE TRANSCRIPTIONAL REGULATOR BETI"/>
    <property type="match status" value="1"/>
</dbReference>
<gene>
    <name evidence="6" type="ORF">DBZ36_15955</name>
</gene>
<dbReference type="InterPro" id="IPR001647">
    <property type="entry name" value="HTH_TetR"/>
</dbReference>
<dbReference type="Pfam" id="PF00440">
    <property type="entry name" value="TetR_N"/>
    <property type="match status" value="1"/>
</dbReference>
<evidence type="ECO:0000256" key="3">
    <source>
        <dbReference type="ARBA" id="ARBA00023163"/>
    </source>
</evidence>
<reference evidence="6 7" key="1">
    <citation type="submission" date="2018-09" db="EMBL/GenBank/DDBJ databases">
        <authorList>
            <person name="Wang Z."/>
        </authorList>
    </citation>
    <scope>NUCLEOTIDE SEQUENCE [LARGE SCALE GENOMIC DNA]</scope>
    <source>
        <strain evidence="6 7">ALS 81</strain>
    </source>
</reference>
<dbReference type="AlphaFoldDB" id="A0A420E961"/>
<dbReference type="PROSITE" id="PS50977">
    <property type="entry name" value="HTH_TETR_2"/>
    <property type="match status" value="1"/>
</dbReference>
<dbReference type="GO" id="GO:0000976">
    <property type="term" value="F:transcription cis-regulatory region binding"/>
    <property type="evidence" value="ECO:0007669"/>
    <property type="project" value="TreeGrafter"/>
</dbReference>
<keyword evidence="1" id="KW-0805">Transcription regulation</keyword>
<comment type="caution">
    <text evidence="6">The sequence shown here is derived from an EMBL/GenBank/DDBJ whole genome shotgun (WGS) entry which is preliminary data.</text>
</comment>
<dbReference type="SUPFAM" id="SSF46689">
    <property type="entry name" value="Homeodomain-like"/>
    <property type="match status" value="1"/>
</dbReference>
<evidence type="ECO:0000256" key="1">
    <source>
        <dbReference type="ARBA" id="ARBA00023015"/>
    </source>
</evidence>
<name>A0A420E961_9ALTE</name>
<dbReference type="RefSeq" id="WP_120355948.1">
    <property type="nucleotide sequence ID" value="NZ_RAQO01000008.1"/>
</dbReference>
<dbReference type="PANTHER" id="PTHR30055">
    <property type="entry name" value="HTH-TYPE TRANSCRIPTIONAL REGULATOR RUTR"/>
    <property type="match status" value="1"/>
</dbReference>
<protein>
    <submittedName>
        <fullName evidence="6">TetR/AcrR family transcriptional regulator</fullName>
    </submittedName>
</protein>
<evidence type="ECO:0000313" key="7">
    <source>
        <dbReference type="Proteomes" id="UP000286482"/>
    </source>
</evidence>
<dbReference type="OrthoDB" id="155497at2"/>
<feature type="domain" description="HTH tetR-type" evidence="5">
    <location>
        <begin position="14"/>
        <end position="74"/>
    </location>
</feature>
<evidence type="ECO:0000256" key="4">
    <source>
        <dbReference type="PROSITE-ProRule" id="PRU00335"/>
    </source>
</evidence>
<evidence type="ECO:0000256" key="2">
    <source>
        <dbReference type="ARBA" id="ARBA00023125"/>
    </source>
</evidence>
<dbReference type="InterPro" id="IPR050109">
    <property type="entry name" value="HTH-type_TetR-like_transc_reg"/>
</dbReference>
<dbReference type="PRINTS" id="PR00455">
    <property type="entry name" value="HTHTETR"/>
</dbReference>
<dbReference type="InterPro" id="IPR009057">
    <property type="entry name" value="Homeodomain-like_sf"/>
</dbReference>
<evidence type="ECO:0000313" key="6">
    <source>
        <dbReference type="EMBL" id="RKF15863.1"/>
    </source>
</evidence>
<accession>A0A420E961</accession>
<dbReference type="Gene3D" id="1.10.357.10">
    <property type="entry name" value="Tetracycline Repressor, domain 2"/>
    <property type="match status" value="1"/>
</dbReference>
<keyword evidence="2 4" id="KW-0238">DNA-binding</keyword>
<dbReference type="EMBL" id="RAQO01000008">
    <property type="protein sequence ID" value="RKF15863.1"/>
    <property type="molecule type" value="Genomic_DNA"/>
</dbReference>
<evidence type="ECO:0000259" key="5">
    <source>
        <dbReference type="PROSITE" id="PS50977"/>
    </source>
</evidence>